<dbReference type="HOGENOM" id="CLU_075808_3_3_10"/>
<dbReference type="Gene3D" id="2.40.128.270">
    <property type="match status" value="1"/>
</dbReference>
<dbReference type="InterPro" id="IPR053147">
    <property type="entry name" value="Hsp_HslJ-like"/>
</dbReference>
<proteinExistence type="predicted"/>
<dbReference type="Proteomes" id="UP000001635">
    <property type="component" value="Chromosome"/>
</dbReference>
<dbReference type="STRING" id="880070.Cycma_1663"/>
<feature type="chain" id="PRO_5003401668" description="DUF306 domain-containing protein" evidence="1">
    <location>
        <begin position="25"/>
        <end position="139"/>
    </location>
</feature>
<dbReference type="Pfam" id="PF03724">
    <property type="entry name" value="META"/>
    <property type="match status" value="1"/>
</dbReference>
<dbReference type="RefSeq" id="WP_014019712.1">
    <property type="nucleotide sequence ID" value="NC_015914.1"/>
</dbReference>
<dbReference type="EMBL" id="CP002955">
    <property type="protein sequence ID" value="AEL25417.1"/>
    <property type="molecule type" value="Genomic_DNA"/>
</dbReference>
<reference evidence="4" key="1">
    <citation type="submission" date="2011-07" db="EMBL/GenBank/DDBJ databases">
        <title>The complete genome of Cyclobacterium marinum DSM 745.</title>
        <authorList>
            <person name="Lucas S."/>
            <person name="Han J."/>
            <person name="Lapidus A."/>
            <person name="Bruce D."/>
            <person name="Goodwin L."/>
            <person name="Pitluck S."/>
            <person name="Peters L."/>
            <person name="Kyrpides N."/>
            <person name="Mavromatis K."/>
            <person name="Ivanova N."/>
            <person name="Ovchinnikova G."/>
            <person name="Chertkov O."/>
            <person name="Detter J.C."/>
            <person name="Tapia R."/>
            <person name="Han C."/>
            <person name="Land M."/>
            <person name="Hauser L."/>
            <person name="Markowitz V."/>
            <person name="Cheng J.-F."/>
            <person name="Hugenholtz P."/>
            <person name="Woyke T."/>
            <person name="Wu D."/>
            <person name="Tindall B."/>
            <person name="Schuetze A."/>
            <person name="Brambilla E."/>
            <person name="Klenk H.-P."/>
            <person name="Eisen J.A."/>
        </authorList>
    </citation>
    <scope>NUCLEOTIDE SEQUENCE [LARGE SCALE GENOMIC DNA]</scope>
    <source>
        <strain evidence="4">ATCC 25205 / DSM 745 / LMG 13164 / NCIMB 1802</strain>
    </source>
</reference>
<dbReference type="PROSITE" id="PS51257">
    <property type="entry name" value="PROKAR_LIPOPROTEIN"/>
    <property type="match status" value="1"/>
</dbReference>
<dbReference type="eggNOG" id="COG3187">
    <property type="taxonomic scope" value="Bacteria"/>
</dbReference>
<accession>G0J5W6</accession>
<dbReference type="PANTHER" id="PTHR35535">
    <property type="entry name" value="HEAT SHOCK PROTEIN HSLJ"/>
    <property type="match status" value="1"/>
</dbReference>
<feature type="domain" description="DUF306" evidence="2">
    <location>
        <begin position="31"/>
        <end position="135"/>
    </location>
</feature>
<protein>
    <recommendedName>
        <fullName evidence="2">DUF306 domain-containing protein</fullName>
    </recommendedName>
</protein>
<dbReference type="OrthoDB" id="880459at2"/>
<dbReference type="AlphaFoldDB" id="G0J5W6"/>
<dbReference type="InterPro" id="IPR005184">
    <property type="entry name" value="DUF306_Meta_HslJ"/>
</dbReference>
<dbReference type="KEGG" id="cmr:Cycma_1663"/>
<dbReference type="InterPro" id="IPR038670">
    <property type="entry name" value="HslJ-like_sf"/>
</dbReference>
<evidence type="ECO:0000313" key="3">
    <source>
        <dbReference type="EMBL" id="AEL25417.1"/>
    </source>
</evidence>
<evidence type="ECO:0000259" key="2">
    <source>
        <dbReference type="Pfam" id="PF03724"/>
    </source>
</evidence>
<evidence type="ECO:0000313" key="4">
    <source>
        <dbReference type="Proteomes" id="UP000001635"/>
    </source>
</evidence>
<evidence type="ECO:0000256" key="1">
    <source>
        <dbReference type="SAM" id="SignalP"/>
    </source>
</evidence>
<feature type="signal peptide" evidence="1">
    <location>
        <begin position="1"/>
        <end position="24"/>
    </location>
</feature>
<keyword evidence="1" id="KW-0732">Signal</keyword>
<organism evidence="3 4">
    <name type="scientific">Cyclobacterium marinum (strain ATCC 25205 / DSM 745 / LMG 13164 / NCIMB 1802)</name>
    <name type="common">Flectobacillus marinus</name>
    <dbReference type="NCBI Taxonomy" id="880070"/>
    <lineage>
        <taxon>Bacteria</taxon>
        <taxon>Pseudomonadati</taxon>
        <taxon>Bacteroidota</taxon>
        <taxon>Cytophagia</taxon>
        <taxon>Cytophagales</taxon>
        <taxon>Cyclobacteriaceae</taxon>
        <taxon>Cyclobacterium</taxon>
    </lineage>
</organism>
<dbReference type="PANTHER" id="PTHR35535:SF1">
    <property type="entry name" value="HEAT SHOCK PROTEIN HSLJ"/>
    <property type="match status" value="1"/>
</dbReference>
<sequence>MKKSRHLIVLILLLSFTSCSSLNSMNPLSLLTGNKWKLAGMMGNALDVGKFADALPMLSFMDGGKLSGFTGCNNFSGNFNLDGKNLSLDPGAMTKKACQGTGENEFLNALSKVSDFKVSKDNLTLMDGAKELLRFVPEN</sequence>
<gene>
    <name evidence="3" type="ordered locus">Cycma_1663</name>
</gene>
<name>G0J5W6_CYCMS</name>
<keyword evidence="4" id="KW-1185">Reference proteome</keyword>